<dbReference type="AlphaFoldDB" id="A0AA42BQX1"/>
<dbReference type="EMBL" id="JANCLT010000004">
    <property type="protein sequence ID" value="MCP8968904.1"/>
    <property type="molecule type" value="Genomic_DNA"/>
</dbReference>
<dbReference type="InterPro" id="IPR036895">
    <property type="entry name" value="Uracil-DNA_glycosylase-like_sf"/>
</dbReference>
<protein>
    <recommendedName>
        <fullName evidence="3">Uracil-DNA glycosylase</fullName>
    </recommendedName>
</protein>
<evidence type="ECO:0008006" key="3">
    <source>
        <dbReference type="Google" id="ProtNLM"/>
    </source>
</evidence>
<sequence length="245" mass="27796">MASIHQVQEFLPALQELLCLETLTRENLLHPRFLLQRESGLEIYYAPFDYINTAAKVMIVGITPGWTQMQLSYTTVLDALRRGEPPEEGVRRVKQQASFAGSMRTNLNAMLDELELPGYLGIPASSDLFGAGRELLHPCSLLRYPVFRNNLNYTGHNPQMVKSPLLLDWIRTVFVPEWRSVHPLVLIPLGKAVSDALQHLAQEGLLEEERCLFGFPHPSGANGHRHKQFQEGKASFVRKLQYCFT</sequence>
<name>A0AA42BQX1_9BACI</name>
<dbReference type="RefSeq" id="WP_254758813.1">
    <property type="nucleotide sequence ID" value="NZ_JANCLT010000004.1"/>
</dbReference>
<accession>A0AA42BQX1</accession>
<dbReference type="SUPFAM" id="SSF52141">
    <property type="entry name" value="Uracil-DNA glycosylase-like"/>
    <property type="match status" value="1"/>
</dbReference>
<comment type="caution">
    <text evidence="1">The sequence shown here is derived from an EMBL/GenBank/DDBJ whole genome shotgun (WGS) entry which is preliminary data.</text>
</comment>
<evidence type="ECO:0000313" key="2">
    <source>
        <dbReference type="Proteomes" id="UP001156102"/>
    </source>
</evidence>
<dbReference type="Proteomes" id="UP001156102">
    <property type="component" value="Unassembled WGS sequence"/>
</dbReference>
<keyword evidence="2" id="KW-1185">Reference proteome</keyword>
<gene>
    <name evidence="1" type="ORF">NK662_10170</name>
</gene>
<proteinExistence type="predicted"/>
<organism evidence="1 2">
    <name type="scientific">Ectobacillus ponti</name>
    <dbReference type="NCBI Taxonomy" id="2961894"/>
    <lineage>
        <taxon>Bacteria</taxon>
        <taxon>Bacillati</taxon>
        <taxon>Bacillota</taxon>
        <taxon>Bacilli</taxon>
        <taxon>Bacillales</taxon>
        <taxon>Bacillaceae</taxon>
        <taxon>Ectobacillus</taxon>
    </lineage>
</organism>
<evidence type="ECO:0000313" key="1">
    <source>
        <dbReference type="EMBL" id="MCP8968904.1"/>
    </source>
</evidence>
<reference evidence="1" key="1">
    <citation type="submission" date="2022-07" db="EMBL/GenBank/DDBJ databases">
        <authorList>
            <person name="Li W.-J."/>
            <person name="Deng Q.-Q."/>
        </authorList>
    </citation>
    <scope>NUCLEOTIDE SEQUENCE</scope>
    <source>
        <strain evidence="1">SYSU M60031</strain>
    </source>
</reference>